<proteinExistence type="predicted"/>
<evidence type="ECO:0008006" key="3">
    <source>
        <dbReference type="Google" id="ProtNLM"/>
    </source>
</evidence>
<dbReference type="EMBL" id="JACVVK020000030">
    <property type="protein sequence ID" value="KAK7501637.1"/>
    <property type="molecule type" value="Genomic_DNA"/>
</dbReference>
<evidence type="ECO:0000313" key="2">
    <source>
        <dbReference type="Proteomes" id="UP001519460"/>
    </source>
</evidence>
<keyword evidence="2" id="KW-1185">Reference proteome</keyword>
<name>A0ABD0LQM4_9CAEN</name>
<comment type="caution">
    <text evidence="1">The sequence shown here is derived from an EMBL/GenBank/DDBJ whole genome shotgun (WGS) entry which is preliminary data.</text>
</comment>
<accession>A0ABD0LQM4</accession>
<dbReference type="AlphaFoldDB" id="A0ABD0LQM4"/>
<sequence>MKIATFTTVALLAQPSVNNMRMAVMCRPCRSASMRKPDTPGIFASYSCVQMVYYTAHGPDFPNATADQFITWRTPLMLRGRDLDLAKSQRPLQHIACTVYENSRLHRYFLTLNVSCMGSSSRKRMLHVYSVCASLLLRFRNILAVWFCGNAAHTHTTKNTIGTHKQPLLWWSSAGSRLLP</sequence>
<reference evidence="1 2" key="1">
    <citation type="journal article" date="2023" name="Sci. Data">
        <title>Genome assembly of the Korean intertidal mud-creeper Batillaria attramentaria.</title>
        <authorList>
            <person name="Patra A.K."/>
            <person name="Ho P.T."/>
            <person name="Jun S."/>
            <person name="Lee S.J."/>
            <person name="Kim Y."/>
            <person name="Won Y.J."/>
        </authorList>
    </citation>
    <scope>NUCLEOTIDE SEQUENCE [LARGE SCALE GENOMIC DNA]</scope>
    <source>
        <strain evidence="1">Wonlab-2016</strain>
    </source>
</reference>
<protein>
    <recommendedName>
        <fullName evidence="3">Secreted protein</fullName>
    </recommendedName>
</protein>
<gene>
    <name evidence="1" type="ORF">BaRGS_00007068</name>
</gene>
<organism evidence="1 2">
    <name type="scientific">Batillaria attramentaria</name>
    <dbReference type="NCBI Taxonomy" id="370345"/>
    <lineage>
        <taxon>Eukaryota</taxon>
        <taxon>Metazoa</taxon>
        <taxon>Spiralia</taxon>
        <taxon>Lophotrochozoa</taxon>
        <taxon>Mollusca</taxon>
        <taxon>Gastropoda</taxon>
        <taxon>Caenogastropoda</taxon>
        <taxon>Sorbeoconcha</taxon>
        <taxon>Cerithioidea</taxon>
        <taxon>Batillariidae</taxon>
        <taxon>Batillaria</taxon>
    </lineage>
</organism>
<dbReference type="Proteomes" id="UP001519460">
    <property type="component" value="Unassembled WGS sequence"/>
</dbReference>
<evidence type="ECO:0000313" key="1">
    <source>
        <dbReference type="EMBL" id="KAK7501637.1"/>
    </source>
</evidence>